<keyword evidence="2" id="KW-1185">Reference proteome</keyword>
<proteinExistence type="predicted"/>
<dbReference type="InterPro" id="IPR024079">
    <property type="entry name" value="MetalloPept_cat_dom_sf"/>
</dbReference>
<comment type="caution">
    <text evidence="1">The sequence shown here is derived from an EMBL/GenBank/DDBJ whole genome shotgun (WGS) entry which is preliminary data.</text>
</comment>
<gene>
    <name evidence="1" type="ORF">GCM10025876_33450</name>
</gene>
<dbReference type="Gene3D" id="3.40.390.10">
    <property type="entry name" value="Collagenase (Catalytic Domain)"/>
    <property type="match status" value="1"/>
</dbReference>
<organism evidence="1 2">
    <name type="scientific">Demequina litorisediminis</name>
    <dbReference type="NCBI Taxonomy" id="1849022"/>
    <lineage>
        <taxon>Bacteria</taxon>
        <taxon>Bacillati</taxon>
        <taxon>Actinomycetota</taxon>
        <taxon>Actinomycetes</taxon>
        <taxon>Micrococcales</taxon>
        <taxon>Demequinaceae</taxon>
        <taxon>Demequina</taxon>
    </lineage>
</organism>
<dbReference type="RefSeq" id="WP_284328966.1">
    <property type="nucleotide sequence ID" value="NZ_BSUN01000001.1"/>
</dbReference>
<protein>
    <recommendedName>
        <fullName evidence="3">Matrixin</fullName>
    </recommendedName>
</protein>
<evidence type="ECO:0000313" key="2">
    <source>
        <dbReference type="Proteomes" id="UP001157125"/>
    </source>
</evidence>
<dbReference type="EMBL" id="BSUN01000001">
    <property type="protein sequence ID" value="GMA37141.1"/>
    <property type="molecule type" value="Genomic_DNA"/>
</dbReference>
<accession>A0ABQ6IJ64</accession>
<dbReference type="SUPFAM" id="SSF55486">
    <property type="entry name" value="Metalloproteases ('zincins'), catalytic domain"/>
    <property type="match status" value="1"/>
</dbReference>
<evidence type="ECO:0000313" key="1">
    <source>
        <dbReference type="EMBL" id="GMA37141.1"/>
    </source>
</evidence>
<name>A0ABQ6IJ64_9MICO</name>
<dbReference type="Proteomes" id="UP001157125">
    <property type="component" value="Unassembled WGS sequence"/>
</dbReference>
<reference evidence="2" key="1">
    <citation type="journal article" date="2019" name="Int. J. Syst. Evol. Microbiol.">
        <title>The Global Catalogue of Microorganisms (GCM) 10K type strain sequencing project: providing services to taxonomists for standard genome sequencing and annotation.</title>
        <authorList>
            <consortium name="The Broad Institute Genomics Platform"/>
            <consortium name="The Broad Institute Genome Sequencing Center for Infectious Disease"/>
            <person name="Wu L."/>
            <person name="Ma J."/>
        </authorList>
    </citation>
    <scope>NUCLEOTIDE SEQUENCE [LARGE SCALE GENOMIC DNA]</scope>
    <source>
        <strain evidence="2">NBRC 112299</strain>
    </source>
</reference>
<evidence type="ECO:0008006" key="3">
    <source>
        <dbReference type="Google" id="ProtNLM"/>
    </source>
</evidence>
<sequence>MTLTARLALLCGAGVVAVGVMAWSSGLGWDEITHLGQPRNVVEVAGVDVRVPASNSDGERLAAQIPVSTSGEHSFLFEDNGEPVRLDPCRPVSWVLNPEGMPAGAEDLIHAATADVGTYSGLDFAYEGETDEVAAFDRAIVQARYGDRLAPVVIGWSDATATPDLEGSTAGLGGSTSITGAFGDQRFLAAGVVVLDGEDFTDLLDSTAGTALAEAVIRHELAHVLGLGHVAEPTELMHGENTAITTWGPGDREGLAIAGAGPCED</sequence>